<dbReference type="Proteomes" id="UP000501690">
    <property type="component" value="Linkage Group LG7"/>
</dbReference>
<dbReference type="EMBL" id="CP039351">
    <property type="protein sequence ID" value="QCD99657.1"/>
    <property type="molecule type" value="Genomic_DNA"/>
</dbReference>
<gene>
    <name evidence="1" type="ORF">DEO72_LG7g941</name>
</gene>
<dbReference type="AlphaFoldDB" id="A0A4D6MF73"/>
<accession>A0A4D6MF73</accession>
<protein>
    <submittedName>
        <fullName evidence="1">Uncharacterized protein</fullName>
    </submittedName>
</protein>
<reference evidence="1 2" key="1">
    <citation type="submission" date="2019-04" db="EMBL/GenBank/DDBJ databases">
        <title>An improved genome assembly and genetic linkage map for asparagus bean, Vigna unguiculata ssp. sesquipedialis.</title>
        <authorList>
            <person name="Xia Q."/>
            <person name="Zhang R."/>
            <person name="Dong Y."/>
        </authorList>
    </citation>
    <scope>NUCLEOTIDE SEQUENCE [LARGE SCALE GENOMIC DNA]</scope>
    <source>
        <tissue evidence="1">Leaf</tissue>
    </source>
</reference>
<proteinExistence type="predicted"/>
<keyword evidence="2" id="KW-1185">Reference proteome</keyword>
<evidence type="ECO:0000313" key="1">
    <source>
        <dbReference type="EMBL" id="QCD99657.1"/>
    </source>
</evidence>
<sequence>MKSCQVSIILSKKFDQPNDDISSPSSSIFSNQTSTLSSSVTGTCLRVAKIATTPRGVPVCHAHFPPLSCRPLQGYLCSTLDDNTICIWDATNGDCVIATNVIPGISIFEGFNNQR</sequence>
<evidence type="ECO:0000313" key="2">
    <source>
        <dbReference type="Proteomes" id="UP000501690"/>
    </source>
</evidence>
<name>A0A4D6MF73_VIGUN</name>
<organism evidence="1 2">
    <name type="scientific">Vigna unguiculata</name>
    <name type="common">Cowpea</name>
    <dbReference type="NCBI Taxonomy" id="3917"/>
    <lineage>
        <taxon>Eukaryota</taxon>
        <taxon>Viridiplantae</taxon>
        <taxon>Streptophyta</taxon>
        <taxon>Embryophyta</taxon>
        <taxon>Tracheophyta</taxon>
        <taxon>Spermatophyta</taxon>
        <taxon>Magnoliopsida</taxon>
        <taxon>eudicotyledons</taxon>
        <taxon>Gunneridae</taxon>
        <taxon>Pentapetalae</taxon>
        <taxon>rosids</taxon>
        <taxon>fabids</taxon>
        <taxon>Fabales</taxon>
        <taxon>Fabaceae</taxon>
        <taxon>Papilionoideae</taxon>
        <taxon>50 kb inversion clade</taxon>
        <taxon>NPAAA clade</taxon>
        <taxon>indigoferoid/millettioid clade</taxon>
        <taxon>Phaseoleae</taxon>
        <taxon>Vigna</taxon>
    </lineage>
</organism>